<sequence>MVILLKNRAAIYQREAAEMLHNISLYPGLTENQLCRFFPEKEATAKVLLAHMLKEGRVFCDRNGGYYANQEAQNGADKDLSRCVWVLLDFIDQVEYHTVGEFPAAILCFANGELYEIVPIPQGKETMICQLLRQPQKDAGKRIVVVDDAAQIELLDIPQVAGFCTVAEDGTVSYYKKEAALES</sequence>
<evidence type="ECO:0000313" key="2">
    <source>
        <dbReference type="Proteomes" id="UP000759273"/>
    </source>
</evidence>
<proteinExistence type="predicted"/>
<accession>A0A943HIA9</accession>
<protein>
    <submittedName>
        <fullName evidence="1">Uncharacterized protein</fullName>
    </submittedName>
</protein>
<reference evidence="1" key="1">
    <citation type="submission" date="2021-02" db="EMBL/GenBank/DDBJ databases">
        <title>Infant gut strain persistence is associated with maternal origin, phylogeny, and functional potential including surface adhesion and iron acquisition.</title>
        <authorList>
            <person name="Lou Y.C."/>
        </authorList>
    </citation>
    <scope>NUCLEOTIDE SEQUENCE</scope>
    <source>
        <strain evidence="1">L3_101_000M1_dasL3_101_000M1_concoct_87</strain>
    </source>
</reference>
<dbReference type="InterPro" id="IPR043752">
    <property type="entry name" value="DUF5697"/>
</dbReference>
<dbReference type="Pfam" id="PF18954">
    <property type="entry name" value="DUF5697"/>
    <property type="match status" value="1"/>
</dbReference>
<dbReference type="Proteomes" id="UP000759273">
    <property type="component" value="Unassembled WGS sequence"/>
</dbReference>
<gene>
    <name evidence="1" type="ORF">KHY36_10120</name>
</gene>
<dbReference type="AlphaFoldDB" id="A0A943HIA9"/>
<evidence type="ECO:0000313" key="1">
    <source>
        <dbReference type="EMBL" id="MBS5332869.1"/>
    </source>
</evidence>
<organism evidence="1 2">
    <name type="scientific">Subdoligranulum variabile</name>
    <dbReference type="NCBI Taxonomy" id="214851"/>
    <lineage>
        <taxon>Bacteria</taxon>
        <taxon>Bacillati</taxon>
        <taxon>Bacillota</taxon>
        <taxon>Clostridia</taxon>
        <taxon>Eubacteriales</taxon>
        <taxon>Oscillospiraceae</taxon>
        <taxon>Subdoligranulum</taxon>
    </lineage>
</organism>
<dbReference type="EMBL" id="JAGZGG010000024">
    <property type="protein sequence ID" value="MBS5332869.1"/>
    <property type="molecule type" value="Genomic_DNA"/>
</dbReference>
<comment type="caution">
    <text evidence="1">The sequence shown here is derived from an EMBL/GenBank/DDBJ whole genome shotgun (WGS) entry which is preliminary data.</text>
</comment>
<name>A0A943HIA9_9FIRM</name>